<dbReference type="GO" id="GO:0006364">
    <property type="term" value="P:rRNA processing"/>
    <property type="evidence" value="ECO:0007669"/>
    <property type="project" value="TreeGrafter"/>
</dbReference>
<evidence type="ECO:0000259" key="6">
    <source>
        <dbReference type="PROSITE" id="PS50137"/>
    </source>
</evidence>
<dbReference type="Proteomes" id="UP000308652">
    <property type="component" value="Unassembled WGS sequence"/>
</dbReference>
<sequence>MFGAFAFDAEPHVPSPQIYQALAINSLRLRRSRPDFGPDSVLLPPLPAIRSEAIRQQVFTHRSLHGRPTHIFEDHPNDLSPDNEKFEHLGDTVLGLCVTSLLAEMYPGLHVGPSTKIRSLVVGNVTLAEISLMYKLPDFLRLHAAQAITLRASTNVQVFLLIRKQSFVGGLYVDQGLDAVKRWLDPLLRPYAKSAYLAVRQQHGLPALPTPGPSKRPSFEIYPPSQEIPITPTVGHLALFNQETQKRNLPIEWIYYDGAVEHEYAHPGVAVGDLVKGTKTTPVWYVKIQVDGEIYGLGRGGTKKAARNEAAKQGLGRMGIFVWWVYF</sequence>
<evidence type="ECO:0000256" key="2">
    <source>
        <dbReference type="ARBA" id="ARBA00022759"/>
    </source>
</evidence>
<dbReference type="STRING" id="68775.A0A5C3MEH8"/>
<dbReference type="GO" id="GO:0006369">
    <property type="term" value="P:termination of RNA polymerase II transcription"/>
    <property type="evidence" value="ECO:0007669"/>
    <property type="project" value="TreeGrafter"/>
</dbReference>
<dbReference type="InterPro" id="IPR014720">
    <property type="entry name" value="dsRBD_dom"/>
</dbReference>
<dbReference type="PANTHER" id="PTHR11207:SF0">
    <property type="entry name" value="RIBONUCLEASE 3"/>
    <property type="match status" value="1"/>
</dbReference>
<feature type="domain" description="DRBM" evidence="6">
    <location>
        <begin position="232"/>
        <end position="320"/>
    </location>
</feature>
<keyword evidence="2" id="KW-0255">Endonuclease</keyword>
<dbReference type="GO" id="GO:0034475">
    <property type="term" value="P:U4 snRNA 3'-end processing"/>
    <property type="evidence" value="ECO:0007669"/>
    <property type="project" value="TreeGrafter"/>
</dbReference>
<evidence type="ECO:0000313" key="8">
    <source>
        <dbReference type="EMBL" id="TFK43849.1"/>
    </source>
</evidence>
<keyword evidence="4 5" id="KW-0694">RNA-binding</keyword>
<keyword evidence="9" id="KW-1185">Reference proteome</keyword>
<dbReference type="EMBL" id="ML213591">
    <property type="protein sequence ID" value="TFK43849.1"/>
    <property type="molecule type" value="Genomic_DNA"/>
</dbReference>
<gene>
    <name evidence="8" type="ORF">BDQ12DRAFT_695868</name>
</gene>
<evidence type="ECO:0000256" key="4">
    <source>
        <dbReference type="ARBA" id="ARBA00022884"/>
    </source>
</evidence>
<dbReference type="OrthoDB" id="2392202at2759"/>
<dbReference type="Gene3D" id="1.10.1520.10">
    <property type="entry name" value="Ribonuclease III domain"/>
    <property type="match status" value="1"/>
</dbReference>
<dbReference type="PANTHER" id="PTHR11207">
    <property type="entry name" value="RIBONUCLEASE III"/>
    <property type="match status" value="1"/>
</dbReference>
<protein>
    <submittedName>
        <fullName evidence="8">Ribonuclease III domain-containing protein</fullName>
    </submittedName>
</protein>
<feature type="domain" description="RNase III" evidence="7">
    <location>
        <begin position="49"/>
        <end position="176"/>
    </location>
</feature>
<evidence type="ECO:0000256" key="1">
    <source>
        <dbReference type="ARBA" id="ARBA00022722"/>
    </source>
</evidence>
<dbReference type="CDD" id="cd00593">
    <property type="entry name" value="RIBOc"/>
    <property type="match status" value="1"/>
</dbReference>
<evidence type="ECO:0000259" key="7">
    <source>
        <dbReference type="PROSITE" id="PS50142"/>
    </source>
</evidence>
<dbReference type="Gene3D" id="3.30.160.20">
    <property type="match status" value="1"/>
</dbReference>
<dbReference type="PROSITE" id="PS50142">
    <property type="entry name" value="RNASE_3_2"/>
    <property type="match status" value="1"/>
</dbReference>
<dbReference type="GO" id="GO:0005654">
    <property type="term" value="C:nucleoplasm"/>
    <property type="evidence" value="ECO:0007669"/>
    <property type="project" value="TreeGrafter"/>
</dbReference>
<reference evidence="8 9" key="1">
    <citation type="journal article" date="2019" name="Nat. Ecol. Evol.">
        <title>Megaphylogeny resolves global patterns of mushroom evolution.</title>
        <authorList>
            <person name="Varga T."/>
            <person name="Krizsan K."/>
            <person name="Foldi C."/>
            <person name="Dima B."/>
            <person name="Sanchez-Garcia M."/>
            <person name="Sanchez-Ramirez S."/>
            <person name="Szollosi G.J."/>
            <person name="Szarkandi J.G."/>
            <person name="Papp V."/>
            <person name="Albert L."/>
            <person name="Andreopoulos W."/>
            <person name="Angelini C."/>
            <person name="Antonin V."/>
            <person name="Barry K.W."/>
            <person name="Bougher N.L."/>
            <person name="Buchanan P."/>
            <person name="Buyck B."/>
            <person name="Bense V."/>
            <person name="Catcheside P."/>
            <person name="Chovatia M."/>
            <person name="Cooper J."/>
            <person name="Damon W."/>
            <person name="Desjardin D."/>
            <person name="Finy P."/>
            <person name="Geml J."/>
            <person name="Haridas S."/>
            <person name="Hughes K."/>
            <person name="Justo A."/>
            <person name="Karasinski D."/>
            <person name="Kautmanova I."/>
            <person name="Kiss B."/>
            <person name="Kocsube S."/>
            <person name="Kotiranta H."/>
            <person name="LaButti K.M."/>
            <person name="Lechner B.E."/>
            <person name="Liimatainen K."/>
            <person name="Lipzen A."/>
            <person name="Lukacs Z."/>
            <person name="Mihaltcheva S."/>
            <person name="Morgado L.N."/>
            <person name="Niskanen T."/>
            <person name="Noordeloos M.E."/>
            <person name="Ohm R.A."/>
            <person name="Ortiz-Santana B."/>
            <person name="Ovrebo C."/>
            <person name="Racz N."/>
            <person name="Riley R."/>
            <person name="Savchenko A."/>
            <person name="Shiryaev A."/>
            <person name="Soop K."/>
            <person name="Spirin V."/>
            <person name="Szebenyi C."/>
            <person name="Tomsovsky M."/>
            <person name="Tulloss R.E."/>
            <person name="Uehling J."/>
            <person name="Grigoriev I.V."/>
            <person name="Vagvolgyi C."/>
            <person name="Papp T."/>
            <person name="Martin F.M."/>
            <person name="Miettinen O."/>
            <person name="Hibbett D.S."/>
            <person name="Nagy L.G."/>
        </authorList>
    </citation>
    <scope>NUCLEOTIDE SEQUENCE [LARGE SCALE GENOMIC DNA]</scope>
    <source>
        <strain evidence="8 9">CBS 166.37</strain>
    </source>
</reference>
<dbReference type="InterPro" id="IPR036389">
    <property type="entry name" value="RNase_III_sf"/>
</dbReference>
<evidence type="ECO:0000313" key="9">
    <source>
        <dbReference type="Proteomes" id="UP000308652"/>
    </source>
</evidence>
<accession>A0A5C3MEH8</accession>
<dbReference type="GO" id="GO:0003723">
    <property type="term" value="F:RNA binding"/>
    <property type="evidence" value="ECO:0007669"/>
    <property type="project" value="UniProtKB-UniRule"/>
</dbReference>
<evidence type="ECO:0000256" key="3">
    <source>
        <dbReference type="ARBA" id="ARBA00022801"/>
    </source>
</evidence>
<organism evidence="8 9">
    <name type="scientific">Crucibulum laeve</name>
    <dbReference type="NCBI Taxonomy" id="68775"/>
    <lineage>
        <taxon>Eukaryota</taxon>
        <taxon>Fungi</taxon>
        <taxon>Dikarya</taxon>
        <taxon>Basidiomycota</taxon>
        <taxon>Agaricomycotina</taxon>
        <taxon>Agaricomycetes</taxon>
        <taxon>Agaricomycetidae</taxon>
        <taxon>Agaricales</taxon>
        <taxon>Agaricineae</taxon>
        <taxon>Nidulariaceae</taxon>
        <taxon>Crucibulum</taxon>
    </lineage>
</organism>
<dbReference type="SMART" id="SM00535">
    <property type="entry name" value="RIBOc"/>
    <property type="match status" value="1"/>
</dbReference>
<proteinExistence type="predicted"/>
<dbReference type="Pfam" id="PF00035">
    <property type="entry name" value="dsrm"/>
    <property type="match status" value="1"/>
</dbReference>
<keyword evidence="3" id="KW-0378">Hydrolase</keyword>
<evidence type="ECO:0000256" key="5">
    <source>
        <dbReference type="PROSITE-ProRule" id="PRU00266"/>
    </source>
</evidence>
<dbReference type="InterPro" id="IPR000999">
    <property type="entry name" value="RNase_III_dom"/>
</dbReference>
<name>A0A5C3MEH8_9AGAR</name>
<dbReference type="GO" id="GO:0004525">
    <property type="term" value="F:ribonuclease III activity"/>
    <property type="evidence" value="ECO:0007669"/>
    <property type="project" value="InterPro"/>
</dbReference>
<dbReference type="SUPFAM" id="SSF69065">
    <property type="entry name" value="RNase III domain-like"/>
    <property type="match status" value="1"/>
</dbReference>
<dbReference type="AlphaFoldDB" id="A0A5C3MEH8"/>
<dbReference type="PROSITE" id="PS50137">
    <property type="entry name" value="DS_RBD"/>
    <property type="match status" value="1"/>
</dbReference>
<keyword evidence="1" id="KW-0540">Nuclease</keyword>
<dbReference type="SUPFAM" id="SSF54768">
    <property type="entry name" value="dsRNA-binding domain-like"/>
    <property type="match status" value="1"/>
</dbReference>
<dbReference type="Pfam" id="PF14622">
    <property type="entry name" value="Ribonucleas_3_3"/>
    <property type="match status" value="1"/>
</dbReference>